<reference evidence="6" key="1">
    <citation type="submission" date="2006-10" db="EMBL/GenBank/DDBJ databases">
        <authorList>
            <person name="Amadeo P."/>
            <person name="Zhao Q."/>
            <person name="Wortman J."/>
            <person name="Fraser-Liggett C."/>
            <person name="Carlton J."/>
        </authorList>
    </citation>
    <scope>NUCLEOTIDE SEQUENCE</scope>
    <source>
        <strain evidence="6">G3</strain>
    </source>
</reference>
<gene>
    <name evidence="6" type="ORF">TVAG_150090</name>
</gene>
<organism evidence="6 7">
    <name type="scientific">Trichomonas vaginalis (strain ATCC PRA-98 / G3)</name>
    <dbReference type="NCBI Taxonomy" id="412133"/>
    <lineage>
        <taxon>Eukaryota</taxon>
        <taxon>Metamonada</taxon>
        <taxon>Parabasalia</taxon>
        <taxon>Trichomonadida</taxon>
        <taxon>Trichomonadidae</taxon>
        <taxon>Trichomonas</taxon>
    </lineage>
</organism>
<dbReference type="PANTHER" id="PTHR11525">
    <property type="entry name" value="FARNESYL-PYROPHOSPHATE SYNTHETASE"/>
    <property type="match status" value="1"/>
</dbReference>
<dbReference type="InterPro" id="IPR033749">
    <property type="entry name" value="Polyprenyl_synt_CS"/>
</dbReference>
<dbReference type="EMBL" id="DS113237">
    <property type="protein sequence ID" value="EAY16858.1"/>
    <property type="molecule type" value="Genomic_DNA"/>
</dbReference>
<sequence>MIGAKQFCEFYTVARNIISNYLQSMSVDWVEKHCLEVLDYSTKGGKLTRGVVCASAFIESTGCDPDSEEAKIGYTIGWVLELMQAAFLIADDFMDQSETRRGMICWYKIESVNEQAVNDAMIVENLAFVLLDSVRSKLNIKSYARLVQYLRTINTITTMGQTLDFINKTKSFESYEVSVRNKTSHYSLCAPIILGLIASQKFEVTDKFESIEKFALRLGYYFQVQDDYFDVYGDPQVTGKIGSDIKDGKNTWLFCKAYELANDEQKKTLDQKIGHEEFVEDIKKLYEEIKVKEAYHEFETNEGKELYAQLNHIESKYPKKTIEALVKKIVGRVY</sequence>
<dbReference type="AlphaFoldDB" id="A2DRR1"/>
<comment type="similarity">
    <text evidence="5">Belongs to the FPP/GGPP synthase family.</text>
</comment>
<keyword evidence="2 5" id="KW-0808">Transferase</keyword>
<dbReference type="OMA" id="MGWFVEL"/>
<evidence type="ECO:0000313" key="6">
    <source>
        <dbReference type="EMBL" id="EAY16858.1"/>
    </source>
</evidence>
<reference evidence="6" key="2">
    <citation type="journal article" date="2007" name="Science">
        <title>Draft genome sequence of the sexually transmitted pathogen Trichomonas vaginalis.</title>
        <authorList>
            <person name="Carlton J.M."/>
            <person name="Hirt R.P."/>
            <person name="Silva J.C."/>
            <person name="Delcher A.L."/>
            <person name="Schatz M."/>
            <person name="Zhao Q."/>
            <person name="Wortman J.R."/>
            <person name="Bidwell S.L."/>
            <person name="Alsmark U.C.M."/>
            <person name="Besteiro S."/>
            <person name="Sicheritz-Ponten T."/>
            <person name="Noel C.J."/>
            <person name="Dacks J.B."/>
            <person name="Foster P.G."/>
            <person name="Simillion C."/>
            <person name="Van de Peer Y."/>
            <person name="Miranda-Saavedra D."/>
            <person name="Barton G.J."/>
            <person name="Westrop G.D."/>
            <person name="Mueller S."/>
            <person name="Dessi D."/>
            <person name="Fiori P.L."/>
            <person name="Ren Q."/>
            <person name="Paulsen I."/>
            <person name="Zhang H."/>
            <person name="Bastida-Corcuera F.D."/>
            <person name="Simoes-Barbosa A."/>
            <person name="Brown M.T."/>
            <person name="Hayes R.D."/>
            <person name="Mukherjee M."/>
            <person name="Okumura C.Y."/>
            <person name="Schneider R."/>
            <person name="Smith A.J."/>
            <person name="Vanacova S."/>
            <person name="Villalvazo M."/>
            <person name="Haas B.J."/>
            <person name="Pertea M."/>
            <person name="Feldblyum T.V."/>
            <person name="Utterback T.R."/>
            <person name="Shu C.L."/>
            <person name="Osoegawa K."/>
            <person name="de Jong P.J."/>
            <person name="Hrdy I."/>
            <person name="Horvathova L."/>
            <person name="Zubacova Z."/>
            <person name="Dolezal P."/>
            <person name="Malik S.B."/>
            <person name="Logsdon J.M. Jr."/>
            <person name="Henze K."/>
            <person name="Gupta A."/>
            <person name="Wang C.C."/>
            <person name="Dunne R.L."/>
            <person name="Upcroft J.A."/>
            <person name="Upcroft P."/>
            <person name="White O."/>
            <person name="Salzberg S.L."/>
            <person name="Tang P."/>
            <person name="Chiu C.-H."/>
            <person name="Lee Y.-S."/>
            <person name="Embley T.M."/>
            <person name="Coombs G.H."/>
            <person name="Mottram J.C."/>
            <person name="Tachezy J."/>
            <person name="Fraser-Liggett C.M."/>
            <person name="Johnson P.J."/>
        </authorList>
    </citation>
    <scope>NUCLEOTIDE SEQUENCE [LARGE SCALE GENOMIC DNA]</scope>
    <source>
        <strain evidence="6">G3</strain>
    </source>
</reference>
<keyword evidence="7" id="KW-1185">Reference proteome</keyword>
<protein>
    <submittedName>
        <fullName evidence="6">Polyprenyl synthetase family protein</fullName>
    </submittedName>
</protein>
<dbReference type="Gene3D" id="1.10.600.10">
    <property type="entry name" value="Farnesyl Diphosphate Synthase"/>
    <property type="match status" value="1"/>
</dbReference>
<dbReference type="STRING" id="5722.A2DRR1"/>
<dbReference type="InParanoid" id="A2DRR1"/>
<evidence type="ECO:0000256" key="2">
    <source>
        <dbReference type="ARBA" id="ARBA00022679"/>
    </source>
</evidence>
<evidence type="ECO:0000313" key="7">
    <source>
        <dbReference type="Proteomes" id="UP000001542"/>
    </source>
</evidence>
<evidence type="ECO:0000256" key="1">
    <source>
        <dbReference type="ARBA" id="ARBA00001946"/>
    </source>
</evidence>
<dbReference type="GO" id="GO:0046872">
    <property type="term" value="F:metal ion binding"/>
    <property type="evidence" value="ECO:0007669"/>
    <property type="project" value="UniProtKB-KW"/>
</dbReference>
<accession>A2DRR1</accession>
<keyword evidence="4" id="KW-0460">Magnesium</keyword>
<proteinExistence type="inferred from homology"/>
<evidence type="ECO:0000256" key="5">
    <source>
        <dbReference type="RuleBase" id="RU004466"/>
    </source>
</evidence>
<dbReference type="VEuPathDB" id="TrichDB:TVAGG3_0330700"/>
<dbReference type="Pfam" id="PF00348">
    <property type="entry name" value="polyprenyl_synt"/>
    <property type="match status" value="1"/>
</dbReference>
<dbReference type="VEuPathDB" id="TrichDB:TVAG_150090"/>
<dbReference type="GO" id="GO:0004161">
    <property type="term" value="F:dimethylallyltranstransferase activity"/>
    <property type="evidence" value="ECO:0000318"/>
    <property type="project" value="GO_Central"/>
</dbReference>
<evidence type="ECO:0000256" key="3">
    <source>
        <dbReference type="ARBA" id="ARBA00022723"/>
    </source>
</evidence>
<comment type="cofactor">
    <cofactor evidence="1">
        <name>Mg(2+)</name>
        <dbReference type="ChEBI" id="CHEBI:18420"/>
    </cofactor>
</comment>
<dbReference type="SMR" id="A2DRR1"/>
<dbReference type="CDD" id="cd00685">
    <property type="entry name" value="Trans_IPPS_HT"/>
    <property type="match status" value="1"/>
</dbReference>
<dbReference type="GO" id="GO:0045337">
    <property type="term" value="P:farnesyl diphosphate biosynthetic process"/>
    <property type="evidence" value="ECO:0000318"/>
    <property type="project" value="GO_Central"/>
</dbReference>
<name>A2DRR1_TRIV3</name>
<dbReference type="InterPro" id="IPR000092">
    <property type="entry name" value="Polyprenyl_synt"/>
</dbReference>
<dbReference type="SUPFAM" id="SSF48576">
    <property type="entry name" value="Terpenoid synthases"/>
    <property type="match status" value="1"/>
</dbReference>
<dbReference type="PANTHER" id="PTHR11525:SF0">
    <property type="entry name" value="FARNESYL PYROPHOSPHATE SYNTHASE"/>
    <property type="match status" value="1"/>
</dbReference>
<dbReference type="InterPro" id="IPR008949">
    <property type="entry name" value="Isoprenoid_synthase_dom_sf"/>
</dbReference>
<dbReference type="GO" id="GO:0005737">
    <property type="term" value="C:cytoplasm"/>
    <property type="evidence" value="ECO:0000318"/>
    <property type="project" value="GO_Central"/>
</dbReference>
<dbReference type="OrthoDB" id="10257492at2759"/>
<dbReference type="GO" id="GO:0004337">
    <property type="term" value="F:(2E,6E)-farnesyl diphosphate synthase activity"/>
    <property type="evidence" value="ECO:0000318"/>
    <property type="project" value="GO_Central"/>
</dbReference>
<dbReference type="FunFam" id="1.10.600.10:FF:000043">
    <property type="entry name" value="Polyprenyl synthetase family protein"/>
    <property type="match status" value="1"/>
</dbReference>
<dbReference type="SFLD" id="SFLDS00005">
    <property type="entry name" value="Isoprenoid_Synthase_Type_I"/>
    <property type="match status" value="1"/>
</dbReference>
<dbReference type="PROSITE" id="PS00444">
    <property type="entry name" value="POLYPRENYL_SYNTHASE_2"/>
    <property type="match status" value="1"/>
</dbReference>
<evidence type="ECO:0000256" key="4">
    <source>
        <dbReference type="ARBA" id="ARBA00022842"/>
    </source>
</evidence>
<dbReference type="InterPro" id="IPR039702">
    <property type="entry name" value="FPS1-like"/>
</dbReference>
<dbReference type="eggNOG" id="KOG0711">
    <property type="taxonomic scope" value="Eukaryota"/>
</dbReference>
<keyword evidence="3" id="KW-0479">Metal-binding</keyword>
<dbReference type="Proteomes" id="UP000001542">
    <property type="component" value="Unassembled WGS sequence"/>
</dbReference>
<dbReference type="PROSITE" id="PS00723">
    <property type="entry name" value="POLYPRENYL_SYNTHASE_1"/>
    <property type="match status" value="1"/>
</dbReference>
<dbReference type="FunCoup" id="A2DRR1">
    <property type="interactions" value="640"/>
</dbReference>